<dbReference type="AlphaFoldDB" id="A0A1M5VCB4"/>
<dbReference type="InterPro" id="IPR005502">
    <property type="entry name" value="Ribosyl_crysJ1"/>
</dbReference>
<feature type="binding site" evidence="1">
    <location>
        <position position="400"/>
    </location>
    <ligand>
        <name>Mg(2+)</name>
        <dbReference type="ChEBI" id="CHEBI:18420"/>
        <label>1</label>
    </ligand>
</feature>
<dbReference type="EMBL" id="FQXR01000004">
    <property type="protein sequence ID" value="SHH72798.1"/>
    <property type="molecule type" value="Genomic_DNA"/>
</dbReference>
<dbReference type="InterPro" id="IPR036705">
    <property type="entry name" value="Ribosyl_crysJ1_sf"/>
</dbReference>
<dbReference type="GO" id="GO:0046872">
    <property type="term" value="F:metal ion binding"/>
    <property type="evidence" value="ECO:0007669"/>
    <property type="project" value="UniProtKB-KW"/>
</dbReference>
<feature type="binding site" evidence="1">
    <location>
        <position position="195"/>
    </location>
    <ligand>
        <name>Mg(2+)</name>
        <dbReference type="ChEBI" id="CHEBI:18420"/>
        <label>1</label>
    </ligand>
</feature>
<evidence type="ECO:0000313" key="2">
    <source>
        <dbReference type="EMBL" id="SHH72798.1"/>
    </source>
</evidence>
<name>A0A1M5VCB4_9FIRM</name>
<dbReference type="SUPFAM" id="SSF101478">
    <property type="entry name" value="ADP-ribosylglycohydrolase"/>
    <property type="match status" value="1"/>
</dbReference>
<dbReference type="Gene3D" id="1.10.4080.10">
    <property type="entry name" value="ADP-ribosylation/Crystallin J1"/>
    <property type="match status" value="1"/>
</dbReference>
<feature type="binding site" evidence="1">
    <location>
        <position position="194"/>
    </location>
    <ligand>
        <name>Mg(2+)</name>
        <dbReference type="ChEBI" id="CHEBI:18420"/>
        <label>1</label>
    </ligand>
</feature>
<dbReference type="Pfam" id="PF03747">
    <property type="entry name" value="ADP_ribosyl_GH"/>
    <property type="match status" value="1"/>
</dbReference>
<dbReference type="Proteomes" id="UP000184389">
    <property type="component" value="Unassembled WGS sequence"/>
</dbReference>
<protein>
    <submittedName>
        <fullName evidence="2">ADP-ribosylglycohydrolase</fullName>
    </submittedName>
</protein>
<organism evidence="2 3">
    <name type="scientific">Sporanaerobacter acetigenes DSM 13106</name>
    <dbReference type="NCBI Taxonomy" id="1123281"/>
    <lineage>
        <taxon>Bacteria</taxon>
        <taxon>Bacillati</taxon>
        <taxon>Bacillota</taxon>
        <taxon>Tissierellia</taxon>
        <taxon>Tissierellales</taxon>
        <taxon>Sporanaerobacteraceae</taxon>
        <taxon>Sporanaerobacter</taxon>
    </lineage>
</organism>
<keyword evidence="1" id="KW-0460">Magnesium</keyword>
<evidence type="ECO:0000313" key="3">
    <source>
        <dbReference type="Proteomes" id="UP000184389"/>
    </source>
</evidence>
<gene>
    <name evidence="2" type="ORF">SAMN02745180_00843</name>
</gene>
<accession>A0A1M5VCB4</accession>
<dbReference type="GO" id="GO:0016787">
    <property type="term" value="F:hydrolase activity"/>
    <property type="evidence" value="ECO:0007669"/>
    <property type="project" value="UniProtKB-KW"/>
</dbReference>
<keyword evidence="2" id="KW-0378">Hydrolase</keyword>
<sequence length="460" mass="51662">MKAWEIAKDVYESANAKLVDDSESTWTMDDMQNHDFNKLKIIWRSVAPGSGAPSSLIAGAVQSVENMGMNVEKAEKLLQEGYKAYDRDDIMELFKISSKIFYELSHGEKDAKSDYWSYKIYNSWDEFEKSANFPEKKMVDIDSLDFREKVLYGWLGQICGGAFGTALEGYSGKAIKEAFGYVDFYLKPPCTYNDDITYELVFLKTLLDEGKGINSKAIAENWVAMIPFGWSAEDIAMKNLMLGIYPPESGFSNNPYREWIGAQMRGAVCGMVAPGDVYTAAKLAWIDGEVSHHNNGIIGEVFNSILTSLAFVEDDIKNILEKAIAILPEDSQYYYVVNFALSQCKKYDDWEKVLEICLEEFKEYNLTHAYPNAAIEVVALWFGEGNFDKTMLIGARAGLDVDCNTAQIGNIVGVLNGKNGIGGKWINPIGKDIKTYVRGLEELSIDEIVEWTVKCNRILN</sequence>
<feature type="binding site" evidence="1">
    <location>
        <position position="402"/>
    </location>
    <ligand>
        <name>Mg(2+)</name>
        <dbReference type="ChEBI" id="CHEBI:18420"/>
        <label>1</label>
    </ligand>
</feature>
<dbReference type="OrthoDB" id="9761704at2"/>
<evidence type="ECO:0000256" key="1">
    <source>
        <dbReference type="PIRSR" id="PIRSR605502-1"/>
    </source>
</evidence>
<keyword evidence="3" id="KW-1185">Reference proteome</keyword>
<reference evidence="2 3" key="1">
    <citation type="submission" date="2016-11" db="EMBL/GenBank/DDBJ databases">
        <authorList>
            <person name="Jaros S."/>
            <person name="Januszkiewicz K."/>
            <person name="Wedrychowicz H."/>
        </authorList>
    </citation>
    <scope>NUCLEOTIDE SEQUENCE [LARGE SCALE GENOMIC DNA]</scope>
    <source>
        <strain evidence="2 3">DSM 13106</strain>
    </source>
</reference>
<keyword evidence="1" id="KW-0479">Metal-binding</keyword>
<dbReference type="RefSeq" id="WP_072743472.1">
    <property type="nucleotide sequence ID" value="NZ_FQXR01000004.1"/>
</dbReference>
<dbReference type="STRING" id="1123281.SAMN02745180_00843"/>
<comment type="cofactor">
    <cofactor evidence="1">
        <name>Mg(2+)</name>
        <dbReference type="ChEBI" id="CHEBI:18420"/>
    </cofactor>
    <text evidence="1">Binds 2 magnesium ions per subunit.</text>
</comment>
<proteinExistence type="predicted"/>